<dbReference type="SUPFAM" id="SSF53474">
    <property type="entry name" value="alpha/beta-Hydrolases"/>
    <property type="match status" value="1"/>
</dbReference>
<evidence type="ECO:0000313" key="4">
    <source>
        <dbReference type="Proteomes" id="UP000602198"/>
    </source>
</evidence>
<protein>
    <submittedName>
        <fullName evidence="3">Carboxylesterase family protein</fullName>
    </submittedName>
</protein>
<dbReference type="Proteomes" id="UP000602198">
    <property type="component" value="Unassembled WGS sequence"/>
</dbReference>
<evidence type="ECO:0000313" key="3">
    <source>
        <dbReference type="EMBL" id="MBL1079158.1"/>
    </source>
</evidence>
<dbReference type="EMBL" id="JAERRJ010000014">
    <property type="protein sequence ID" value="MBL1079158.1"/>
    <property type="molecule type" value="Genomic_DNA"/>
</dbReference>
<dbReference type="PROSITE" id="PS51257">
    <property type="entry name" value="PROKAR_LIPOPROTEIN"/>
    <property type="match status" value="1"/>
</dbReference>
<feature type="chain" id="PRO_5045912693" evidence="1">
    <location>
        <begin position="21"/>
        <end position="522"/>
    </location>
</feature>
<dbReference type="InterPro" id="IPR002018">
    <property type="entry name" value="CarbesteraseB"/>
</dbReference>
<reference evidence="3 4" key="1">
    <citation type="submission" date="2021-01" db="EMBL/GenBank/DDBJ databases">
        <title>WGS of actinomycetes isolated from Thailand.</title>
        <authorList>
            <person name="Thawai C."/>
        </authorList>
    </citation>
    <scope>NUCLEOTIDE SEQUENCE [LARGE SCALE GENOMIC DNA]</scope>
    <source>
        <strain evidence="3 4">LPG 2</strain>
    </source>
</reference>
<feature type="signal peptide" evidence="1">
    <location>
        <begin position="1"/>
        <end position="20"/>
    </location>
</feature>
<dbReference type="Pfam" id="PF00135">
    <property type="entry name" value="COesterase"/>
    <property type="match status" value="1"/>
</dbReference>
<dbReference type="PANTHER" id="PTHR11559">
    <property type="entry name" value="CARBOXYLESTERASE"/>
    <property type="match status" value="1"/>
</dbReference>
<evidence type="ECO:0000256" key="1">
    <source>
        <dbReference type="SAM" id="SignalP"/>
    </source>
</evidence>
<proteinExistence type="predicted"/>
<sequence length="522" mass="54875">MTLRRLATAGCALLLITACAAESSTATEEPVVATAAGDLRGRLNAEGHRQFTAVPYAQPPVGALRWQPPRPALPWNGIRDATRPTPGCLQPPGETSATDLGEDCLYLNVTAPARVDSDHPAPVLVWIHGGGGYSGAGADYTPRQFVSRGVVVVTINYRLGAFGFFAHPAFADSGGNLGLQDQALALRWVRDNIADFGGDAANVTVAGESYGGFSVCAHLTMPASRDLFDRAIIQSGSCATRWPAGSLFASSPPFAPYRSRTANEPVAVQAAIDLGCPDPATAAECLRAVPAGQVRQLWPNFTTITYETPTVPTNPIDALQAGAFTHVPVLIGEVANGHSRWIAAMETEGPPITAASYRAALETAFGDNATTVASSYPLDAYQAPAAALSAVFSDHSWTCATHTAAAAPSTRIPVYTYEFDDPTTPAPIPYPATLPTGSAHGAELTYLFDISPAPGPVAPASTPLASAMADYWTRFLRTGDPNDPALPAWPRTTPDHPQTLRLAPAAITTIDLAATRHCDLWR</sequence>
<evidence type="ECO:0000259" key="2">
    <source>
        <dbReference type="Pfam" id="PF00135"/>
    </source>
</evidence>
<keyword evidence="1" id="KW-0732">Signal</keyword>
<accession>A0ABS1MEV4</accession>
<gene>
    <name evidence="3" type="ORF">JK358_32615</name>
</gene>
<organism evidence="3 4">
    <name type="scientific">Nocardia acididurans</name>
    <dbReference type="NCBI Taxonomy" id="2802282"/>
    <lineage>
        <taxon>Bacteria</taxon>
        <taxon>Bacillati</taxon>
        <taxon>Actinomycetota</taxon>
        <taxon>Actinomycetes</taxon>
        <taxon>Mycobacteriales</taxon>
        <taxon>Nocardiaceae</taxon>
        <taxon>Nocardia</taxon>
    </lineage>
</organism>
<comment type="caution">
    <text evidence="3">The sequence shown here is derived from an EMBL/GenBank/DDBJ whole genome shotgun (WGS) entry which is preliminary data.</text>
</comment>
<dbReference type="InterPro" id="IPR050309">
    <property type="entry name" value="Type-B_Carboxylest/Lipase"/>
</dbReference>
<dbReference type="InterPro" id="IPR029058">
    <property type="entry name" value="AB_hydrolase_fold"/>
</dbReference>
<name>A0ABS1MEV4_9NOCA</name>
<keyword evidence="4" id="KW-1185">Reference proteome</keyword>
<feature type="domain" description="Carboxylesterase type B" evidence="2">
    <location>
        <begin position="29"/>
        <end position="521"/>
    </location>
</feature>
<dbReference type="RefSeq" id="WP_201955021.1">
    <property type="nucleotide sequence ID" value="NZ_JAERRJ010000014.1"/>
</dbReference>
<dbReference type="Gene3D" id="3.40.50.1820">
    <property type="entry name" value="alpha/beta hydrolase"/>
    <property type="match status" value="1"/>
</dbReference>